<comment type="subcellular location">
    <subcellularLocation>
        <location evidence="1 7">Cell membrane</location>
        <topology evidence="1 7">Multi-pass membrane protein</topology>
    </subcellularLocation>
</comment>
<dbReference type="InterPro" id="IPR051393">
    <property type="entry name" value="ABC_transporter_permease"/>
</dbReference>
<dbReference type="PANTHER" id="PTHR30193:SF1">
    <property type="entry name" value="ABC TRANSPORTER PERMEASE PROTEIN YESP-RELATED"/>
    <property type="match status" value="1"/>
</dbReference>
<accession>A0A6B0YWC8</accession>
<proteinExistence type="inferred from homology"/>
<dbReference type="Gene3D" id="1.10.3720.10">
    <property type="entry name" value="MetI-like"/>
    <property type="match status" value="1"/>
</dbReference>
<keyword evidence="4 7" id="KW-0812">Transmembrane</keyword>
<keyword evidence="6 7" id="KW-0472">Membrane</keyword>
<comment type="similarity">
    <text evidence="7">Belongs to the binding-protein-dependent transport system permease family.</text>
</comment>
<feature type="transmembrane region" description="Helical" evidence="7">
    <location>
        <begin position="248"/>
        <end position="270"/>
    </location>
</feature>
<feature type="transmembrane region" description="Helical" evidence="7">
    <location>
        <begin position="7"/>
        <end position="28"/>
    </location>
</feature>
<organism evidence="9">
    <name type="scientific">Caldilineaceae bacterium SB0664_bin_27</name>
    <dbReference type="NCBI Taxonomy" id="2605260"/>
    <lineage>
        <taxon>Bacteria</taxon>
        <taxon>Bacillati</taxon>
        <taxon>Chloroflexota</taxon>
        <taxon>Caldilineae</taxon>
        <taxon>Caldilineales</taxon>
        <taxon>Caldilineaceae</taxon>
    </lineage>
</organism>
<evidence type="ECO:0000256" key="3">
    <source>
        <dbReference type="ARBA" id="ARBA00022475"/>
    </source>
</evidence>
<protein>
    <submittedName>
        <fullName evidence="9">Sugar ABC transporter permease</fullName>
    </submittedName>
</protein>
<evidence type="ECO:0000256" key="7">
    <source>
        <dbReference type="RuleBase" id="RU363032"/>
    </source>
</evidence>
<dbReference type="PROSITE" id="PS50928">
    <property type="entry name" value="ABC_TM1"/>
    <property type="match status" value="1"/>
</dbReference>
<evidence type="ECO:0000313" key="9">
    <source>
        <dbReference type="EMBL" id="MXY94435.1"/>
    </source>
</evidence>
<dbReference type="AlphaFoldDB" id="A0A6B0YWC8"/>
<evidence type="ECO:0000256" key="1">
    <source>
        <dbReference type="ARBA" id="ARBA00004651"/>
    </source>
</evidence>
<feature type="transmembrane region" description="Helical" evidence="7">
    <location>
        <begin position="95"/>
        <end position="115"/>
    </location>
</feature>
<dbReference type="CDD" id="cd06261">
    <property type="entry name" value="TM_PBP2"/>
    <property type="match status" value="1"/>
</dbReference>
<evidence type="ECO:0000259" key="8">
    <source>
        <dbReference type="PROSITE" id="PS50928"/>
    </source>
</evidence>
<dbReference type="SUPFAM" id="SSF160964">
    <property type="entry name" value="MalF N-terminal region-like"/>
    <property type="match status" value="1"/>
</dbReference>
<evidence type="ECO:0000256" key="5">
    <source>
        <dbReference type="ARBA" id="ARBA00022989"/>
    </source>
</evidence>
<comment type="caution">
    <text evidence="9">The sequence shown here is derived from an EMBL/GenBank/DDBJ whole genome shotgun (WGS) entry which is preliminary data.</text>
</comment>
<sequence length="283" mass="31838">MLAFISPWIIGFLAFFVYPLLLSLYYSFTEYNLLQPSKWVGLQNYSNLTEDSHYLNAVGNTVYFVAFSVPLGVLTAFIIAFLLNQQLRLRVLLRMIFYIPIVVPISATAILWMWIFNSNWGLLNNLLALIGIQGPSWLGSPSWSKPSLIIMQLWLVGGSVLIFLAALQDVPRALYDAAMVDGANAIRRVWHVTIPMVTPAILFSLLTGMIAAFQTFANAWIMTDGGPIRSTEFYVLYLYDNGFRFFRMGYASAMAWILFGVVVVVTVILFRTSAGWVYYGGEG</sequence>
<evidence type="ECO:0000256" key="2">
    <source>
        <dbReference type="ARBA" id="ARBA00022448"/>
    </source>
</evidence>
<keyword evidence="2 7" id="KW-0813">Transport</keyword>
<evidence type="ECO:0000256" key="4">
    <source>
        <dbReference type="ARBA" id="ARBA00022692"/>
    </source>
</evidence>
<keyword evidence="5 7" id="KW-1133">Transmembrane helix</keyword>
<dbReference type="InterPro" id="IPR000515">
    <property type="entry name" value="MetI-like"/>
</dbReference>
<keyword evidence="3" id="KW-1003">Cell membrane</keyword>
<dbReference type="SUPFAM" id="SSF161098">
    <property type="entry name" value="MetI-like"/>
    <property type="match status" value="1"/>
</dbReference>
<feature type="domain" description="ABC transmembrane type-1" evidence="8">
    <location>
        <begin position="58"/>
        <end position="269"/>
    </location>
</feature>
<dbReference type="GO" id="GO:0055085">
    <property type="term" value="P:transmembrane transport"/>
    <property type="evidence" value="ECO:0007669"/>
    <property type="project" value="InterPro"/>
</dbReference>
<dbReference type="EMBL" id="VXRG01000109">
    <property type="protein sequence ID" value="MXY94435.1"/>
    <property type="molecule type" value="Genomic_DNA"/>
</dbReference>
<gene>
    <name evidence="9" type="ORF">F4Y42_13425</name>
</gene>
<feature type="transmembrane region" description="Helical" evidence="7">
    <location>
        <begin position="189"/>
        <end position="213"/>
    </location>
</feature>
<dbReference type="InterPro" id="IPR035906">
    <property type="entry name" value="MetI-like_sf"/>
</dbReference>
<name>A0A6B0YWC8_9CHLR</name>
<reference evidence="9" key="1">
    <citation type="submission" date="2019-09" db="EMBL/GenBank/DDBJ databases">
        <title>Characterisation of the sponge microbiome using genome-centric metagenomics.</title>
        <authorList>
            <person name="Engelberts J.P."/>
            <person name="Robbins S.J."/>
            <person name="De Goeij J.M."/>
            <person name="Aranda M."/>
            <person name="Bell S.C."/>
            <person name="Webster N.S."/>
        </authorList>
    </citation>
    <scope>NUCLEOTIDE SEQUENCE</scope>
    <source>
        <strain evidence="9">SB0664_bin_27</strain>
    </source>
</reference>
<dbReference type="GO" id="GO:0005886">
    <property type="term" value="C:plasma membrane"/>
    <property type="evidence" value="ECO:0007669"/>
    <property type="project" value="UniProtKB-SubCell"/>
</dbReference>
<dbReference type="PANTHER" id="PTHR30193">
    <property type="entry name" value="ABC TRANSPORTER PERMEASE PROTEIN"/>
    <property type="match status" value="1"/>
</dbReference>
<dbReference type="Pfam" id="PF00528">
    <property type="entry name" value="BPD_transp_1"/>
    <property type="match status" value="1"/>
</dbReference>
<feature type="transmembrane region" description="Helical" evidence="7">
    <location>
        <begin position="148"/>
        <end position="168"/>
    </location>
</feature>
<feature type="transmembrane region" description="Helical" evidence="7">
    <location>
        <begin position="62"/>
        <end position="83"/>
    </location>
</feature>
<evidence type="ECO:0000256" key="6">
    <source>
        <dbReference type="ARBA" id="ARBA00023136"/>
    </source>
</evidence>